<proteinExistence type="predicted"/>
<name>K9VV08_9CYAN</name>
<dbReference type="EMBL" id="CP003620">
    <property type="protein sequence ID" value="AFZ11394.1"/>
    <property type="molecule type" value="Genomic_DNA"/>
</dbReference>
<organism evidence="1 2">
    <name type="scientific">Crinalium epipsammum PCC 9333</name>
    <dbReference type="NCBI Taxonomy" id="1173022"/>
    <lineage>
        <taxon>Bacteria</taxon>
        <taxon>Bacillati</taxon>
        <taxon>Cyanobacteriota</taxon>
        <taxon>Cyanophyceae</taxon>
        <taxon>Gomontiellales</taxon>
        <taxon>Gomontiellaceae</taxon>
        <taxon>Crinalium</taxon>
    </lineage>
</organism>
<dbReference type="AlphaFoldDB" id="K9VV08"/>
<dbReference type="RefSeq" id="WP_015201535.1">
    <property type="nucleotide sequence ID" value="NC_019753.1"/>
</dbReference>
<evidence type="ECO:0000313" key="1">
    <source>
        <dbReference type="EMBL" id="AFZ11394.1"/>
    </source>
</evidence>
<gene>
    <name evidence="1" type="ORF">Cri9333_0423</name>
</gene>
<dbReference type="KEGG" id="cep:Cri9333_0423"/>
<dbReference type="HOGENOM" id="CLU_1913553_0_0_3"/>
<reference evidence="1 2" key="1">
    <citation type="submission" date="2012-06" db="EMBL/GenBank/DDBJ databases">
        <title>Finished chromosome of genome of Crinalium epipsammum PCC 9333.</title>
        <authorList>
            <consortium name="US DOE Joint Genome Institute"/>
            <person name="Gugger M."/>
            <person name="Coursin T."/>
            <person name="Rippka R."/>
            <person name="Tandeau De Marsac N."/>
            <person name="Huntemann M."/>
            <person name="Wei C.-L."/>
            <person name="Han J."/>
            <person name="Detter J.C."/>
            <person name="Han C."/>
            <person name="Tapia R."/>
            <person name="Davenport K."/>
            <person name="Daligault H."/>
            <person name="Erkkila T."/>
            <person name="Gu W."/>
            <person name="Munk A.C.C."/>
            <person name="Teshima H."/>
            <person name="Xu Y."/>
            <person name="Chain P."/>
            <person name="Chen A."/>
            <person name="Krypides N."/>
            <person name="Mavromatis K."/>
            <person name="Markowitz V."/>
            <person name="Szeto E."/>
            <person name="Ivanova N."/>
            <person name="Mikhailova N."/>
            <person name="Ovchinnikova G."/>
            <person name="Pagani I."/>
            <person name="Pati A."/>
            <person name="Goodwin L."/>
            <person name="Peters L."/>
            <person name="Pitluck S."/>
            <person name="Woyke T."/>
            <person name="Kerfeld C."/>
        </authorList>
    </citation>
    <scope>NUCLEOTIDE SEQUENCE [LARGE SCALE GENOMIC DNA]</scope>
    <source>
        <strain evidence="1 2">PCC 9333</strain>
    </source>
</reference>
<keyword evidence="2" id="KW-1185">Reference proteome</keyword>
<evidence type="ECO:0000313" key="2">
    <source>
        <dbReference type="Proteomes" id="UP000010472"/>
    </source>
</evidence>
<protein>
    <submittedName>
        <fullName evidence="1">Uncharacterized protein</fullName>
    </submittedName>
</protein>
<sequence length="132" mass="14719">MGALELIGLQAFLVSLALMSHPLPAHLQQEVNTLLKDEKFDTNLLTHILDAHDSLNTLFRNVRVVEGLRSHQYEILANQQITAPNSLPTEKDWLRLGSQVLNATDSVAEVKQLLLTEPIIANYVQSISNQLV</sequence>
<dbReference type="Proteomes" id="UP000010472">
    <property type="component" value="Chromosome"/>
</dbReference>
<accession>K9VV08</accession>